<evidence type="ECO:0000256" key="1">
    <source>
        <dbReference type="SAM" id="SignalP"/>
    </source>
</evidence>
<protein>
    <submittedName>
        <fullName evidence="2">Uncharacterized protein</fullName>
    </submittedName>
</protein>
<dbReference type="Proteomes" id="UP001232148">
    <property type="component" value="Unassembled WGS sequence"/>
</dbReference>
<dbReference type="AlphaFoldDB" id="A0AAD9HP54"/>
<dbReference type="EMBL" id="MU842828">
    <property type="protein sequence ID" value="KAK2032750.1"/>
    <property type="molecule type" value="Genomic_DNA"/>
</dbReference>
<organism evidence="2 3">
    <name type="scientific">Colletotrichum zoysiae</name>
    <dbReference type="NCBI Taxonomy" id="1216348"/>
    <lineage>
        <taxon>Eukaryota</taxon>
        <taxon>Fungi</taxon>
        <taxon>Dikarya</taxon>
        <taxon>Ascomycota</taxon>
        <taxon>Pezizomycotina</taxon>
        <taxon>Sordariomycetes</taxon>
        <taxon>Hypocreomycetidae</taxon>
        <taxon>Glomerellales</taxon>
        <taxon>Glomerellaceae</taxon>
        <taxon>Colletotrichum</taxon>
        <taxon>Colletotrichum graminicola species complex</taxon>
    </lineage>
</organism>
<accession>A0AAD9HP54</accession>
<gene>
    <name evidence="2" type="ORF">LX32DRAFT_649851</name>
</gene>
<keyword evidence="3" id="KW-1185">Reference proteome</keyword>
<evidence type="ECO:0000313" key="3">
    <source>
        <dbReference type="Proteomes" id="UP001232148"/>
    </source>
</evidence>
<keyword evidence="1" id="KW-0732">Signal</keyword>
<reference evidence="2" key="1">
    <citation type="submission" date="2021-06" db="EMBL/GenBank/DDBJ databases">
        <title>Comparative genomics, transcriptomics and evolutionary studies reveal genomic signatures of adaptation to plant cell wall in hemibiotrophic fungi.</title>
        <authorList>
            <consortium name="DOE Joint Genome Institute"/>
            <person name="Baroncelli R."/>
            <person name="Diaz J.F."/>
            <person name="Benocci T."/>
            <person name="Peng M."/>
            <person name="Battaglia E."/>
            <person name="Haridas S."/>
            <person name="Andreopoulos W."/>
            <person name="Labutti K."/>
            <person name="Pangilinan J."/>
            <person name="Floch G.L."/>
            <person name="Makela M.R."/>
            <person name="Henrissat B."/>
            <person name="Grigoriev I.V."/>
            <person name="Crouch J.A."/>
            <person name="De Vries R.P."/>
            <person name="Sukno S.A."/>
            <person name="Thon M.R."/>
        </authorList>
    </citation>
    <scope>NUCLEOTIDE SEQUENCE</scope>
    <source>
        <strain evidence="2">MAFF235873</strain>
    </source>
</reference>
<name>A0AAD9HP54_9PEZI</name>
<sequence length="107" mass="11701">MKTKTSFMHTLRVVLLVALSASGTVSAHLLDREALLAARQSPGQDENRISGSCVHKSNKCNLPGRNARVCPPDYNRCPFDGAPCVLIEPKGESSRNTEVRCMYLGRT</sequence>
<evidence type="ECO:0000313" key="2">
    <source>
        <dbReference type="EMBL" id="KAK2032750.1"/>
    </source>
</evidence>
<feature type="signal peptide" evidence="1">
    <location>
        <begin position="1"/>
        <end position="27"/>
    </location>
</feature>
<feature type="chain" id="PRO_5042167070" evidence="1">
    <location>
        <begin position="28"/>
        <end position="107"/>
    </location>
</feature>
<proteinExistence type="predicted"/>
<comment type="caution">
    <text evidence="2">The sequence shown here is derived from an EMBL/GenBank/DDBJ whole genome shotgun (WGS) entry which is preliminary data.</text>
</comment>